<dbReference type="EMBL" id="JAJADR010000003">
    <property type="protein sequence ID" value="MCB2408787.1"/>
    <property type="molecule type" value="Genomic_DNA"/>
</dbReference>
<name>A0ABS8ARD3_9BACT</name>
<dbReference type="InterPro" id="IPR011049">
    <property type="entry name" value="Serralysin-like_metalloprot_C"/>
</dbReference>
<comment type="caution">
    <text evidence="4">The sequence shown here is derived from an EMBL/GenBank/DDBJ whole genome shotgun (WGS) entry which is preliminary data.</text>
</comment>
<evidence type="ECO:0000313" key="5">
    <source>
        <dbReference type="Proteomes" id="UP001165296"/>
    </source>
</evidence>
<dbReference type="PROSITE" id="PS51688">
    <property type="entry name" value="ICA"/>
    <property type="match status" value="1"/>
</dbReference>
<feature type="signal peptide" evidence="2">
    <location>
        <begin position="1"/>
        <end position="25"/>
    </location>
</feature>
<keyword evidence="5" id="KW-1185">Reference proteome</keyword>
<evidence type="ECO:0000313" key="4">
    <source>
        <dbReference type="EMBL" id="MCB2408787.1"/>
    </source>
</evidence>
<feature type="transmembrane region" description="Helical" evidence="1">
    <location>
        <begin position="367"/>
        <end position="387"/>
    </location>
</feature>
<feature type="chain" id="PRO_5045444845" evidence="2">
    <location>
        <begin position="26"/>
        <end position="390"/>
    </location>
</feature>
<keyword evidence="2" id="KW-0732">Signal</keyword>
<proteinExistence type="predicted"/>
<gene>
    <name evidence="4" type="ORF">LGH74_12435</name>
</gene>
<dbReference type="SUPFAM" id="SSF101967">
    <property type="entry name" value="Adhesin YadA, collagen-binding domain"/>
    <property type="match status" value="1"/>
</dbReference>
<sequence>MDNFSSRLLRSAGFLALALPLAARAQTVPTLVDVKNSSSVSRFSIHTNGALLAGGEYDGGQYYENASPIPAEGSGTRLMWYPGKAAFRAGYINGTQWDDANIGLYSNALGYGVRASGDYGTAMGFRSTAAQQGGTAIGMYCTASGAASVALGYYAHTNARQGTFVFSDRSVTDDNDDTFTDESFRAEYNHTATWRVINGFRIYTMADKSKGVIIQSGNTLVGTGSNPSWYQSGSVISTHTGAYLSSGGTWTNASDRNKKHRFAPVSGEDVLRRLRQVPLTSWSYKTDPATVRHLGPMAQDFRRAFGLGQDSISIGTVDADGVALAAAQALDARTRQQAAQLTMLQTENRLLRTRLDALEQRSNPLSAGLPLAALLLVAGAGVGGLVLRRR</sequence>
<keyword evidence="1" id="KW-0472">Membrane</keyword>
<accession>A0ABS8ARD3</accession>
<feature type="domain" description="Peptidase S74" evidence="3">
    <location>
        <begin position="254"/>
        <end position="362"/>
    </location>
</feature>
<dbReference type="Gene3D" id="2.150.10.10">
    <property type="entry name" value="Serralysin-like metalloprotease, C-terminal"/>
    <property type="match status" value="1"/>
</dbReference>
<evidence type="ECO:0000256" key="2">
    <source>
        <dbReference type="SAM" id="SignalP"/>
    </source>
</evidence>
<reference evidence="4" key="1">
    <citation type="submission" date="2021-10" db="EMBL/GenBank/DDBJ databases">
        <authorList>
            <person name="Dean J.D."/>
            <person name="Kim M.K."/>
            <person name="Newey C.N."/>
            <person name="Stoker T.S."/>
            <person name="Thompson D.W."/>
            <person name="Grose J.H."/>
        </authorList>
    </citation>
    <scope>NUCLEOTIDE SEQUENCE</scope>
    <source>
        <strain evidence="4">BT178</strain>
    </source>
</reference>
<keyword evidence="1" id="KW-1133">Transmembrane helix</keyword>
<evidence type="ECO:0000256" key="1">
    <source>
        <dbReference type="SAM" id="Phobius"/>
    </source>
</evidence>
<evidence type="ECO:0000259" key="3">
    <source>
        <dbReference type="PROSITE" id="PS51688"/>
    </source>
</evidence>
<keyword evidence="1" id="KW-0812">Transmembrane</keyword>
<dbReference type="InterPro" id="IPR008640">
    <property type="entry name" value="Adhesin_Head_dom"/>
</dbReference>
<protein>
    <submittedName>
        <fullName evidence="4">Tail fiber domain-containing protein</fullName>
    </submittedName>
</protein>
<dbReference type="Proteomes" id="UP001165296">
    <property type="component" value="Unassembled WGS sequence"/>
</dbReference>
<dbReference type="RefSeq" id="WP_226176159.1">
    <property type="nucleotide sequence ID" value="NZ_JAJADR010000003.1"/>
</dbReference>
<dbReference type="Pfam" id="PF13884">
    <property type="entry name" value="Peptidase_S74"/>
    <property type="match status" value="1"/>
</dbReference>
<dbReference type="Pfam" id="PF05658">
    <property type="entry name" value="YadA_head"/>
    <property type="match status" value="2"/>
</dbReference>
<dbReference type="InterPro" id="IPR030392">
    <property type="entry name" value="S74_ICA"/>
</dbReference>
<organism evidence="4 5">
    <name type="scientific">Hymenobacter lucidus</name>
    <dbReference type="NCBI Taxonomy" id="2880930"/>
    <lineage>
        <taxon>Bacteria</taxon>
        <taxon>Pseudomonadati</taxon>
        <taxon>Bacteroidota</taxon>
        <taxon>Cytophagia</taxon>
        <taxon>Cytophagales</taxon>
        <taxon>Hymenobacteraceae</taxon>
        <taxon>Hymenobacter</taxon>
    </lineage>
</organism>